<dbReference type="Proteomes" id="UP000053286">
    <property type="component" value="Unassembled WGS sequence"/>
</dbReference>
<sequence length="71" mass="8007">LHKDDTIRLVQDKSCSPEARFVSLERSTLLQMLEGVSGKARNRTRSPDSRALPGMPGFLSRNWNGWAEAHQ</sequence>
<evidence type="ECO:0000313" key="1">
    <source>
        <dbReference type="EMBL" id="KFM12942.1"/>
    </source>
</evidence>
<dbReference type="AlphaFoldDB" id="A0A087RHI8"/>
<name>A0A087RHI8_APTFO</name>
<evidence type="ECO:0000313" key="2">
    <source>
        <dbReference type="Proteomes" id="UP000053286"/>
    </source>
</evidence>
<keyword evidence="2" id="KW-1185">Reference proteome</keyword>
<proteinExistence type="predicted"/>
<feature type="non-terminal residue" evidence="1">
    <location>
        <position position="1"/>
    </location>
</feature>
<gene>
    <name evidence="1" type="ORF">AS27_00918</name>
</gene>
<dbReference type="EMBL" id="KL226373">
    <property type="protein sequence ID" value="KFM12942.1"/>
    <property type="molecule type" value="Genomic_DNA"/>
</dbReference>
<organism evidence="1 2">
    <name type="scientific">Aptenodytes forsteri</name>
    <name type="common">Emperor penguin</name>
    <dbReference type="NCBI Taxonomy" id="9233"/>
    <lineage>
        <taxon>Eukaryota</taxon>
        <taxon>Metazoa</taxon>
        <taxon>Chordata</taxon>
        <taxon>Craniata</taxon>
        <taxon>Vertebrata</taxon>
        <taxon>Euteleostomi</taxon>
        <taxon>Archelosauria</taxon>
        <taxon>Archosauria</taxon>
        <taxon>Dinosauria</taxon>
        <taxon>Saurischia</taxon>
        <taxon>Theropoda</taxon>
        <taxon>Coelurosauria</taxon>
        <taxon>Aves</taxon>
        <taxon>Neognathae</taxon>
        <taxon>Neoaves</taxon>
        <taxon>Aequornithes</taxon>
        <taxon>Sphenisciformes</taxon>
        <taxon>Spheniscidae</taxon>
        <taxon>Aptenodytes</taxon>
    </lineage>
</organism>
<feature type="non-terminal residue" evidence="1">
    <location>
        <position position="71"/>
    </location>
</feature>
<reference evidence="1 2" key="1">
    <citation type="submission" date="2014-04" db="EMBL/GenBank/DDBJ databases">
        <title>Genome evolution of avian class.</title>
        <authorList>
            <person name="Zhang G."/>
            <person name="Li C."/>
        </authorList>
    </citation>
    <scope>NUCLEOTIDE SEQUENCE [LARGE SCALE GENOMIC DNA]</scope>
    <source>
        <strain evidence="1">BGI_AS27</strain>
    </source>
</reference>
<protein>
    <submittedName>
        <fullName evidence="1">Uncharacterized protein</fullName>
    </submittedName>
</protein>
<accession>A0A087RHI8</accession>